<organism evidence="2 3">
    <name type="scientific">Turnera subulata</name>
    <dbReference type="NCBI Taxonomy" id="218843"/>
    <lineage>
        <taxon>Eukaryota</taxon>
        <taxon>Viridiplantae</taxon>
        <taxon>Streptophyta</taxon>
        <taxon>Embryophyta</taxon>
        <taxon>Tracheophyta</taxon>
        <taxon>Spermatophyta</taxon>
        <taxon>Magnoliopsida</taxon>
        <taxon>eudicotyledons</taxon>
        <taxon>Gunneridae</taxon>
        <taxon>Pentapetalae</taxon>
        <taxon>rosids</taxon>
        <taxon>fabids</taxon>
        <taxon>Malpighiales</taxon>
        <taxon>Passifloraceae</taxon>
        <taxon>Turnera</taxon>
    </lineage>
</organism>
<name>A0A9Q0JDZ2_9ROSI</name>
<feature type="domain" description="Rab3-GAP regulatory subunit N-terminal" evidence="1">
    <location>
        <begin position="29"/>
        <end position="417"/>
    </location>
</feature>
<dbReference type="InterPro" id="IPR032839">
    <property type="entry name" value="RAB3GAP_N"/>
</dbReference>
<dbReference type="EMBL" id="JAKUCV010003377">
    <property type="protein sequence ID" value="KAJ4839206.1"/>
    <property type="molecule type" value="Genomic_DNA"/>
</dbReference>
<dbReference type="InterPro" id="IPR036322">
    <property type="entry name" value="WD40_repeat_dom_sf"/>
</dbReference>
<dbReference type="PANTHER" id="PTHR12472">
    <property type="entry name" value="RAB3-GAP REGULATORY DOMAIN"/>
    <property type="match status" value="1"/>
</dbReference>
<dbReference type="AlphaFoldDB" id="A0A9Q0JDZ2"/>
<evidence type="ECO:0000313" key="3">
    <source>
        <dbReference type="Proteomes" id="UP001141552"/>
    </source>
</evidence>
<gene>
    <name evidence="2" type="ORF">Tsubulata_012284</name>
</gene>
<proteinExistence type="predicted"/>
<dbReference type="Proteomes" id="UP001141552">
    <property type="component" value="Unassembled WGS sequence"/>
</dbReference>
<comment type="caution">
    <text evidence="2">The sequence shown here is derived from an EMBL/GenBank/DDBJ whole genome shotgun (WGS) entry which is preliminary data.</text>
</comment>
<sequence>MSTKRSHKTEVGCIACEELEEVGAGKQGWLVENLNLLCALDTHSLALANRSVVVIVGWDDDSPRFKIRPDLSPIESEYITALEWVVVDGFRLIAVGTSRGNLLLYSVQDRQMVHRQMVFPGRILKFRACGRNHRDGSSEHLSVVIMPGVIARFDALDIRKMLEDWDRQANSPFWDETHDRPDHPDATGSSYKRMPYQLWNVDKCGPSADAAITGIMPPPLLEIQSDQRYYSAVVVGDDAVISAYRLSEDRSRSLVGAILSKVVPATFSTIASFSKMIWRGEQSPVKKYEAKPQPFAKASLLTCLKDPPRKGEKLTLSPSGTLAAITDSFGRISLLDTQALVVVRLWKGYRDASCLFMEMFARKDGSSANSSFYEPSRSDYCLCLAIHAPRKGIIEVWEMRTGSRLLTIQCAKGSKILQPTYRFGSSSDGPYTPLQVYLLNGESCQLSVLNNSLNL</sequence>
<dbReference type="SUPFAM" id="SSF50978">
    <property type="entry name" value="WD40 repeat-like"/>
    <property type="match status" value="1"/>
</dbReference>
<evidence type="ECO:0000259" key="1">
    <source>
        <dbReference type="Pfam" id="PF14655"/>
    </source>
</evidence>
<dbReference type="OrthoDB" id="360390at2759"/>
<dbReference type="Pfam" id="PF14655">
    <property type="entry name" value="RAB3GAP2_N"/>
    <property type="match status" value="1"/>
</dbReference>
<keyword evidence="3" id="KW-1185">Reference proteome</keyword>
<dbReference type="InterPro" id="IPR026059">
    <property type="entry name" value="Rab3GAP2"/>
</dbReference>
<reference evidence="2" key="2">
    <citation type="journal article" date="2023" name="Plants (Basel)">
        <title>Annotation of the Turnera subulata (Passifloraceae) Draft Genome Reveals the S-Locus Evolved after the Divergence of Turneroideae from Passifloroideae in a Stepwise Manner.</title>
        <authorList>
            <person name="Henning P.M."/>
            <person name="Roalson E.H."/>
            <person name="Mir W."/>
            <person name="McCubbin A.G."/>
            <person name="Shore J.S."/>
        </authorList>
    </citation>
    <scope>NUCLEOTIDE SEQUENCE</scope>
    <source>
        <strain evidence="2">F60SS</strain>
    </source>
</reference>
<dbReference type="PANTHER" id="PTHR12472:SF0">
    <property type="entry name" value="RAB3 GTPASE-ACTIVATING PROTEIN NON-CATALYTIC SUBUNIT"/>
    <property type="match status" value="1"/>
</dbReference>
<reference evidence="2" key="1">
    <citation type="submission" date="2022-02" db="EMBL/GenBank/DDBJ databases">
        <authorList>
            <person name="Henning P.M."/>
            <person name="McCubbin A.G."/>
            <person name="Shore J.S."/>
        </authorList>
    </citation>
    <scope>NUCLEOTIDE SEQUENCE</scope>
    <source>
        <strain evidence="2">F60SS</strain>
        <tissue evidence="2">Leaves</tissue>
    </source>
</reference>
<accession>A0A9Q0JDZ2</accession>
<protein>
    <recommendedName>
        <fullName evidence="1">Rab3-GAP regulatory subunit N-terminal domain-containing protein</fullName>
    </recommendedName>
</protein>
<evidence type="ECO:0000313" key="2">
    <source>
        <dbReference type="EMBL" id="KAJ4839206.1"/>
    </source>
</evidence>